<dbReference type="GO" id="GO:0005524">
    <property type="term" value="F:ATP binding"/>
    <property type="evidence" value="ECO:0007669"/>
    <property type="project" value="UniProtKB-KW"/>
</dbReference>
<evidence type="ECO:0000256" key="5">
    <source>
        <dbReference type="ARBA" id="ARBA00022741"/>
    </source>
</evidence>
<keyword evidence="7 11" id="KW-0143">Chaperone</keyword>
<dbReference type="PRINTS" id="PR00304">
    <property type="entry name" value="TCOMPLEXTCP1"/>
</dbReference>
<keyword evidence="4" id="KW-0963">Cytoplasm</keyword>
<dbReference type="InterPro" id="IPR027413">
    <property type="entry name" value="GROEL-like_equatorial_sf"/>
</dbReference>
<proteinExistence type="inferred from homology"/>
<dbReference type="Ensembl" id="ENSSBOT00000055010.1">
    <property type="protein sequence ID" value="ENSSBOP00000038064.1"/>
    <property type="gene ID" value="ENSSBOG00000035092.1"/>
</dbReference>
<dbReference type="PROSITE" id="PS00751">
    <property type="entry name" value="TCP1_2"/>
    <property type="match status" value="1"/>
</dbReference>
<dbReference type="GeneTree" id="ENSGT00550000074930"/>
<protein>
    <recommendedName>
        <fullName evidence="3">T-complex protein 1 subunit beta</fullName>
    </recommendedName>
    <alternativeName>
        <fullName evidence="8">CCT-beta</fullName>
    </alternativeName>
</protein>
<dbReference type="GO" id="GO:0005832">
    <property type="term" value="C:chaperonin-containing T-complex"/>
    <property type="evidence" value="ECO:0007669"/>
    <property type="project" value="InterPro"/>
</dbReference>
<comment type="subunit">
    <text evidence="10">Component of the chaperonin-containing T-complex (TRiC), a hexadecamer composed of two identical back-to-back stacked rings enclosing a protein folding chamber. Each ring is made up of eight different subunits: TCP1/CCT1, CCT2, CCT3, CCT4, CCT5, CCT6A/CCT6, CCT7, CCT8. Interacts with PACRG. Interacts with FLCN. Interacts with DLEC1. Interacts with SVEP1.</text>
</comment>
<gene>
    <name evidence="12" type="primary">CCT2</name>
</gene>
<keyword evidence="6 11" id="KW-0067">ATP-binding</keyword>
<evidence type="ECO:0000256" key="3">
    <source>
        <dbReference type="ARBA" id="ARBA00018961"/>
    </source>
</evidence>
<dbReference type="InterPro" id="IPR012716">
    <property type="entry name" value="Chap_CCT_beta"/>
</dbReference>
<evidence type="ECO:0000256" key="11">
    <source>
        <dbReference type="RuleBase" id="RU004187"/>
    </source>
</evidence>
<dbReference type="InterPro" id="IPR027409">
    <property type="entry name" value="GroEL-like_apical_dom_sf"/>
</dbReference>
<dbReference type="FunFam" id="3.30.260.10:FF:000046">
    <property type="entry name" value="Chaperonin containing TCP1 subunit 2"/>
    <property type="match status" value="1"/>
</dbReference>
<dbReference type="Gene3D" id="3.30.260.10">
    <property type="entry name" value="TCP-1-like chaperonin intermediate domain"/>
    <property type="match status" value="2"/>
</dbReference>
<keyword evidence="13" id="KW-1185">Reference proteome</keyword>
<keyword evidence="5 11" id="KW-0547">Nucleotide-binding</keyword>
<comment type="function">
    <text evidence="9">Component of the chaperonin-containing T-complex (TRiC), a molecular chaperone complex that assists the folding of actin, tubulin and other proteins upon ATP hydrolysis. The TRiC complex mediates the folding of WRAP53/TCAB1, thereby regulating telomere maintenance. As part of the TRiC complex may play a role in the assembly of BBSome, a complex involved in ciliogenesis regulating transports vesicles to the cilia.</text>
</comment>
<sequence length="478" mass="51008">TPVNIFKAGADEERAETARLSSFIGAIAIGDLVKSTLGPKGMDKILLSSGRDASLMVTNDGATILKNIGVDNPAAKVLVDMSRVQDDEVGDGTTSVTVLAAELLREAESLIAKKIHPQTIIAGWREATKAAREALLSSAVDHGSDEVKFRQDLMNIAGTTLSSKLLTHHKDHFTKLAVEAVLRLKGSGNLEAIHIIKKLGGSLADSYLDEGFLLDKKIGVNQPKRIENAKILIANTGMDTDKIKIFGSRVRVDSTAKVAEIEHAEKEKMKEKLFGAAGVMAIEHADFAGVERLALVTGGEIASTFDHPELVKLGSCKLIEEVMIGEDKLIHFSGVALGEACTIVLRGATQQILDEAERSLHDALCVLAQTVKDSRTVYGGGCSEMLMAHAVTQLANRTPGKEAVAMESYAKALRMLPTIIADNAGYDSADLVAQLRAAHSEGNTTAGLGNVSPITIRVKHFHVLLISGPISSKVVFER</sequence>
<reference evidence="12" key="2">
    <citation type="submission" date="2025-09" db="UniProtKB">
        <authorList>
            <consortium name="Ensembl"/>
        </authorList>
    </citation>
    <scope>IDENTIFICATION</scope>
</reference>
<dbReference type="SUPFAM" id="SSF54849">
    <property type="entry name" value="GroEL-intermediate domain like"/>
    <property type="match status" value="1"/>
</dbReference>
<evidence type="ECO:0000256" key="6">
    <source>
        <dbReference type="ARBA" id="ARBA00022840"/>
    </source>
</evidence>
<dbReference type="GO" id="GO:0051082">
    <property type="term" value="F:unfolded protein binding"/>
    <property type="evidence" value="ECO:0007669"/>
    <property type="project" value="InterPro"/>
</dbReference>
<evidence type="ECO:0000313" key="13">
    <source>
        <dbReference type="Proteomes" id="UP000233220"/>
    </source>
</evidence>
<evidence type="ECO:0000256" key="8">
    <source>
        <dbReference type="ARBA" id="ARBA00033237"/>
    </source>
</evidence>
<dbReference type="InterPro" id="IPR017998">
    <property type="entry name" value="Chaperone_TCP-1"/>
</dbReference>
<dbReference type="Pfam" id="PF00118">
    <property type="entry name" value="Cpn60_TCP1"/>
    <property type="match status" value="1"/>
</dbReference>
<evidence type="ECO:0000256" key="9">
    <source>
        <dbReference type="ARBA" id="ARBA00093360"/>
    </source>
</evidence>
<evidence type="ECO:0000256" key="1">
    <source>
        <dbReference type="ARBA" id="ARBA00004496"/>
    </source>
</evidence>
<organism evidence="12 13">
    <name type="scientific">Saimiri boliviensis boliviensis</name>
    <name type="common">Bolivian squirrel monkey</name>
    <dbReference type="NCBI Taxonomy" id="39432"/>
    <lineage>
        <taxon>Eukaryota</taxon>
        <taxon>Metazoa</taxon>
        <taxon>Chordata</taxon>
        <taxon>Craniata</taxon>
        <taxon>Vertebrata</taxon>
        <taxon>Euteleostomi</taxon>
        <taxon>Mammalia</taxon>
        <taxon>Eutheria</taxon>
        <taxon>Euarchontoglires</taxon>
        <taxon>Primates</taxon>
        <taxon>Haplorrhini</taxon>
        <taxon>Platyrrhini</taxon>
        <taxon>Cebidae</taxon>
        <taxon>Saimiriinae</taxon>
        <taxon>Saimiri</taxon>
    </lineage>
</organism>
<evidence type="ECO:0000313" key="12">
    <source>
        <dbReference type="Ensembl" id="ENSSBOP00000038064.1"/>
    </source>
</evidence>
<dbReference type="AlphaFoldDB" id="A0A2K6V1P6"/>
<dbReference type="SUPFAM" id="SSF52029">
    <property type="entry name" value="GroEL apical domain-like"/>
    <property type="match status" value="1"/>
</dbReference>
<dbReference type="PROSITE" id="PS00750">
    <property type="entry name" value="TCP1_1"/>
    <property type="match status" value="1"/>
</dbReference>
<dbReference type="GO" id="GO:0016887">
    <property type="term" value="F:ATP hydrolysis activity"/>
    <property type="evidence" value="ECO:0007669"/>
    <property type="project" value="InterPro"/>
</dbReference>
<name>A0A2K6V1P6_SAIBB</name>
<evidence type="ECO:0000256" key="2">
    <source>
        <dbReference type="ARBA" id="ARBA00008020"/>
    </source>
</evidence>
<dbReference type="SUPFAM" id="SSF48592">
    <property type="entry name" value="GroEL equatorial domain-like"/>
    <property type="match status" value="1"/>
</dbReference>
<dbReference type="PANTHER" id="PTHR11353">
    <property type="entry name" value="CHAPERONIN"/>
    <property type="match status" value="1"/>
</dbReference>
<comment type="similarity">
    <text evidence="2 11">Belongs to the TCP-1 chaperonin family.</text>
</comment>
<dbReference type="GO" id="GO:0140662">
    <property type="term" value="F:ATP-dependent protein folding chaperone"/>
    <property type="evidence" value="ECO:0007669"/>
    <property type="project" value="InterPro"/>
</dbReference>
<evidence type="ECO:0000256" key="7">
    <source>
        <dbReference type="ARBA" id="ARBA00023186"/>
    </source>
</evidence>
<dbReference type="PROSITE" id="PS00995">
    <property type="entry name" value="TCP1_3"/>
    <property type="match status" value="1"/>
</dbReference>
<dbReference type="FunFam" id="1.10.560.10:FF:000045">
    <property type="entry name" value="T-complex protein 1 subunit eta"/>
    <property type="match status" value="1"/>
</dbReference>
<comment type="subcellular location">
    <subcellularLocation>
        <location evidence="1">Cytoplasm</location>
    </subcellularLocation>
</comment>
<reference evidence="12" key="1">
    <citation type="submission" date="2025-08" db="UniProtKB">
        <authorList>
            <consortium name="Ensembl"/>
        </authorList>
    </citation>
    <scope>IDENTIFICATION</scope>
</reference>
<dbReference type="Gene3D" id="1.10.560.10">
    <property type="entry name" value="GroEL-like equatorial domain"/>
    <property type="match status" value="2"/>
</dbReference>
<evidence type="ECO:0000256" key="4">
    <source>
        <dbReference type="ARBA" id="ARBA00022490"/>
    </source>
</evidence>
<dbReference type="Proteomes" id="UP000233220">
    <property type="component" value="Unplaced"/>
</dbReference>
<dbReference type="InterPro" id="IPR002194">
    <property type="entry name" value="Chaperonin_TCP-1_CS"/>
</dbReference>
<dbReference type="CDD" id="cd03336">
    <property type="entry name" value="TCP1_beta"/>
    <property type="match status" value="1"/>
</dbReference>
<dbReference type="InterPro" id="IPR002423">
    <property type="entry name" value="Cpn60/GroEL/TCP-1"/>
</dbReference>
<dbReference type="Gene3D" id="3.50.7.10">
    <property type="entry name" value="GroEL"/>
    <property type="match status" value="2"/>
</dbReference>
<accession>A0A2K6V1P6</accession>
<evidence type="ECO:0000256" key="10">
    <source>
        <dbReference type="ARBA" id="ARBA00093565"/>
    </source>
</evidence>
<dbReference type="InterPro" id="IPR027410">
    <property type="entry name" value="TCP-1-like_intermed_sf"/>
</dbReference>